<feature type="domain" description="Peptidase S1" evidence="1">
    <location>
        <begin position="33"/>
        <end position="87"/>
    </location>
</feature>
<dbReference type="InterPro" id="IPR001254">
    <property type="entry name" value="Trypsin_dom"/>
</dbReference>
<protein>
    <recommendedName>
        <fullName evidence="1">Peptidase S1 domain-containing protein</fullName>
    </recommendedName>
</protein>
<accession>A0A8S9Y423</accession>
<organism evidence="2 3">
    <name type="scientific">Apolygus lucorum</name>
    <name type="common">Small green plant bug</name>
    <name type="synonym">Lygocoris lucorum</name>
    <dbReference type="NCBI Taxonomy" id="248454"/>
    <lineage>
        <taxon>Eukaryota</taxon>
        <taxon>Metazoa</taxon>
        <taxon>Ecdysozoa</taxon>
        <taxon>Arthropoda</taxon>
        <taxon>Hexapoda</taxon>
        <taxon>Insecta</taxon>
        <taxon>Pterygota</taxon>
        <taxon>Neoptera</taxon>
        <taxon>Paraneoptera</taxon>
        <taxon>Hemiptera</taxon>
        <taxon>Heteroptera</taxon>
        <taxon>Panheteroptera</taxon>
        <taxon>Cimicomorpha</taxon>
        <taxon>Miridae</taxon>
        <taxon>Mirini</taxon>
        <taxon>Apolygus</taxon>
    </lineage>
</organism>
<comment type="caution">
    <text evidence="2">The sequence shown here is derived from an EMBL/GenBank/DDBJ whole genome shotgun (WGS) entry which is preliminary data.</text>
</comment>
<proteinExistence type="predicted"/>
<sequence>MFVLTATLDNLCAVFFLGRTLCKEHVLYPSPVVIRVAGIQQHTGYDHSNPYTANDISILSLASSINFNKNIGPVCLPHPGLDVTGQTVRIIVIYFQIKLGQKIYRGHVFFLFLVMDPPELEEGQIRFQKKVLPVPEGPGTSEVGSNILIIIMRET</sequence>
<gene>
    <name evidence="2" type="ORF">GE061_010063</name>
</gene>
<dbReference type="InterPro" id="IPR009003">
    <property type="entry name" value="Peptidase_S1_PA"/>
</dbReference>
<evidence type="ECO:0000313" key="2">
    <source>
        <dbReference type="EMBL" id="KAF6215311.1"/>
    </source>
</evidence>
<dbReference type="GO" id="GO:0006508">
    <property type="term" value="P:proteolysis"/>
    <property type="evidence" value="ECO:0007669"/>
    <property type="project" value="InterPro"/>
</dbReference>
<dbReference type="GO" id="GO:0004252">
    <property type="term" value="F:serine-type endopeptidase activity"/>
    <property type="evidence" value="ECO:0007669"/>
    <property type="project" value="InterPro"/>
</dbReference>
<keyword evidence="3" id="KW-1185">Reference proteome</keyword>
<dbReference type="AlphaFoldDB" id="A0A8S9Y423"/>
<dbReference type="Gene3D" id="2.40.10.10">
    <property type="entry name" value="Trypsin-like serine proteases"/>
    <property type="match status" value="1"/>
</dbReference>
<dbReference type="SUPFAM" id="SSF50494">
    <property type="entry name" value="Trypsin-like serine proteases"/>
    <property type="match status" value="1"/>
</dbReference>
<dbReference type="InterPro" id="IPR043504">
    <property type="entry name" value="Peptidase_S1_PA_chymotrypsin"/>
</dbReference>
<evidence type="ECO:0000313" key="3">
    <source>
        <dbReference type="Proteomes" id="UP000466442"/>
    </source>
</evidence>
<dbReference type="Pfam" id="PF00089">
    <property type="entry name" value="Trypsin"/>
    <property type="match status" value="1"/>
</dbReference>
<dbReference type="EMBL" id="WIXP02000002">
    <property type="protein sequence ID" value="KAF6215311.1"/>
    <property type="molecule type" value="Genomic_DNA"/>
</dbReference>
<name>A0A8S9Y423_APOLU</name>
<evidence type="ECO:0000259" key="1">
    <source>
        <dbReference type="Pfam" id="PF00089"/>
    </source>
</evidence>
<dbReference type="Proteomes" id="UP000466442">
    <property type="component" value="Unassembled WGS sequence"/>
</dbReference>
<reference evidence="2" key="1">
    <citation type="journal article" date="2021" name="Mol. Ecol. Resour.">
        <title>Apolygus lucorum genome provides insights into omnivorousness and mesophyll feeding.</title>
        <authorList>
            <person name="Liu Y."/>
            <person name="Liu H."/>
            <person name="Wang H."/>
            <person name="Huang T."/>
            <person name="Liu B."/>
            <person name="Yang B."/>
            <person name="Yin L."/>
            <person name="Li B."/>
            <person name="Zhang Y."/>
            <person name="Zhang S."/>
            <person name="Jiang F."/>
            <person name="Zhang X."/>
            <person name="Ren Y."/>
            <person name="Wang B."/>
            <person name="Wang S."/>
            <person name="Lu Y."/>
            <person name="Wu K."/>
            <person name="Fan W."/>
            <person name="Wang G."/>
        </authorList>
    </citation>
    <scope>NUCLEOTIDE SEQUENCE</scope>
    <source>
        <strain evidence="2">12Hb</strain>
    </source>
</reference>